<evidence type="ECO:0000313" key="13">
    <source>
        <dbReference type="Proteomes" id="UP000005237"/>
    </source>
</evidence>
<dbReference type="GO" id="GO:0043130">
    <property type="term" value="F:ubiquitin binding"/>
    <property type="evidence" value="ECO:0007669"/>
    <property type="project" value="UniProtKB-UniRule"/>
</dbReference>
<dbReference type="SUPFAM" id="SSF54001">
    <property type="entry name" value="Cysteine proteinases"/>
    <property type="match status" value="1"/>
</dbReference>
<feature type="region of interest" description="Disordered" evidence="10">
    <location>
        <begin position="1"/>
        <end position="23"/>
    </location>
</feature>
<dbReference type="PANTHER" id="PTHR12931">
    <property type="entry name" value="UBIQUITIN THIOLESTERASE PROTEIN OTUB"/>
    <property type="match status" value="1"/>
</dbReference>
<comment type="similarity">
    <text evidence="2 7">Belongs to the peptidase C65 family.</text>
</comment>
<dbReference type="PROSITE" id="PS50802">
    <property type="entry name" value="OTU"/>
    <property type="match status" value="1"/>
</dbReference>
<proteinExistence type="inferred from homology"/>
<dbReference type="InterPro" id="IPR042467">
    <property type="entry name" value="Peptidase_C65_otubain_sub2"/>
</dbReference>
<dbReference type="CDD" id="cd22749">
    <property type="entry name" value="Otubain_C65"/>
    <property type="match status" value="1"/>
</dbReference>
<dbReference type="InterPro" id="IPR016615">
    <property type="entry name" value="Otubain"/>
</dbReference>
<dbReference type="InterPro" id="IPR003323">
    <property type="entry name" value="OTU_dom"/>
</dbReference>
<evidence type="ECO:0000313" key="12">
    <source>
        <dbReference type="EnsemblMetazoa" id="CJA04783.1"/>
    </source>
</evidence>
<sequence>MVQEKSSDENQPASVSVAGPAPLNEEEIQLQDQQLRQIENEQKKVPLVGEKIPFTTLLSEYDVANAETFLSKATELAEVYEHMRYIRGDGNCFYRAVLAGLFDIWLQDRPRLQQYIGIAKAWPEELKRLGFPDWTCTDFCEFFVDFLVDVEAGAKDEETLWEHLNADSCANYLVMFFRLITSAFLKKNADAYAPFIDDGLTVAQYCENEVEPMWKDADHLAVAGLVQALDTRIRIEYMDRTVAPNGGWHYDIPNFAEGQGPEITLLYRPGHYDLIYKKQE</sequence>
<evidence type="ECO:0000256" key="5">
    <source>
        <dbReference type="ARBA" id="ARBA00022801"/>
    </source>
</evidence>
<keyword evidence="4 7" id="KW-0833">Ubl conjugation pathway</keyword>
<keyword evidence="6 7" id="KW-0788">Thiol protease</keyword>
<dbReference type="InterPro" id="IPR042468">
    <property type="entry name" value="Peptidase_C65_otubain_sub1"/>
</dbReference>
<dbReference type="Gene3D" id="1.20.1300.20">
    <property type="entry name" value="Peptidase C65 Otubain, subdomain 2"/>
    <property type="match status" value="1"/>
</dbReference>
<dbReference type="Proteomes" id="UP000005237">
    <property type="component" value="Unassembled WGS sequence"/>
</dbReference>
<evidence type="ECO:0000256" key="6">
    <source>
        <dbReference type="ARBA" id="ARBA00022807"/>
    </source>
</evidence>
<evidence type="ECO:0000256" key="7">
    <source>
        <dbReference type="PIRNR" id="PIRNR013503"/>
    </source>
</evidence>
<evidence type="ECO:0000256" key="4">
    <source>
        <dbReference type="ARBA" id="ARBA00022786"/>
    </source>
</evidence>
<dbReference type="GO" id="GO:0071108">
    <property type="term" value="P:protein K48-linked deubiquitination"/>
    <property type="evidence" value="ECO:0007669"/>
    <property type="project" value="TreeGrafter"/>
</dbReference>
<name>A0A8R1HNQ5_CAEJA</name>
<reference evidence="13" key="1">
    <citation type="submission" date="2010-08" db="EMBL/GenBank/DDBJ databases">
        <authorList>
            <consortium name="Caenorhabditis japonica Sequencing Consortium"/>
            <person name="Wilson R.K."/>
        </authorList>
    </citation>
    <scope>NUCLEOTIDE SEQUENCE [LARGE SCALE GENOMIC DNA]</scope>
    <source>
        <strain evidence="13">DF5081</strain>
    </source>
</reference>
<evidence type="ECO:0000256" key="2">
    <source>
        <dbReference type="ARBA" id="ARBA00006579"/>
    </source>
</evidence>
<dbReference type="Pfam" id="PF10275">
    <property type="entry name" value="Peptidase_C65"/>
    <property type="match status" value="1"/>
</dbReference>
<evidence type="ECO:0000256" key="10">
    <source>
        <dbReference type="SAM" id="MobiDB-lite"/>
    </source>
</evidence>
<feature type="active site" evidence="8">
    <location>
        <position position="271"/>
    </location>
</feature>
<feature type="domain" description="OTU" evidence="11">
    <location>
        <begin position="81"/>
        <end position="278"/>
    </location>
</feature>
<dbReference type="GO" id="GO:0004843">
    <property type="term" value="F:cysteine-type deubiquitinase activity"/>
    <property type="evidence" value="ECO:0007669"/>
    <property type="project" value="UniProtKB-UniRule"/>
</dbReference>
<dbReference type="EC" id="3.4.19.12" evidence="7"/>
<keyword evidence="3 7" id="KW-0645">Protease</keyword>
<feature type="active site" description="Nucleophile" evidence="8">
    <location>
        <position position="92"/>
    </location>
</feature>
<organism evidence="12 13">
    <name type="scientific">Caenorhabditis japonica</name>
    <dbReference type="NCBI Taxonomy" id="281687"/>
    <lineage>
        <taxon>Eukaryota</taxon>
        <taxon>Metazoa</taxon>
        <taxon>Ecdysozoa</taxon>
        <taxon>Nematoda</taxon>
        <taxon>Chromadorea</taxon>
        <taxon>Rhabditida</taxon>
        <taxon>Rhabditina</taxon>
        <taxon>Rhabditomorpha</taxon>
        <taxon>Rhabditoidea</taxon>
        <taxon>Rhabditidae</taxon>
        <taxon>Peloderinae</taxon>
        <taxon>Caenorhabditis</taxon>
    </lineage>
</organism>
<keyword evidence="13" id="KW-1185">Reference proteome</keyword>
<dbReference type="EnsemblMetazoa" id="CJA04783.1">
    <property type="protein sequence ID" value="CJA04783.1"/>
    <property type="gene ID" value="WBGene00123987"/>
</dbReference>
<comment type="catalytic activity">
    <reaction evidence="1 7">
        <text>Thiol-dependent hydrolysis of ester, thioester, amide, peptide and isopeptide bonds formed by the C-terminal Gly of ubiquitin (a 76-residue protein attached to proteins as an intracellular targeting signal).</text>
        <dbReference type="EC" id="3.4.19.12"/>
    </reaction>
</comment>
<feature type="active site" evidence="8">
    <location>
        <position position="89"/>
    </location>
</feature>
<feature type="site" description="Interacts with free ubiquitin" evidence="9">
    <location>
        <position position="239"/>
    </location>
</feature>
<dbReference type="InterPro" id="IPR019400">
    <property type="entry name" value="Peptidase_C65_otubain"/>
</dbReference>
<evidence type="ECO:0000256" key="8">
    <source>
        <dbReference type="PIRSR" id="PIRSR013503-1"/>
    </source>
</evidence>
<dbReference type="GO" id="GO:0005634">
    <property type="term" value="C:nucleus"/>
    <property type="evidence" value="ECO:0007669"/>
    <property type="project" value="TreeGrafter"/>
</dbReference>
<dbReference type="PANTHER" id="PTHR12931:SF15">
    <property type="entry name" value="UBIQUITIN THIOESTERASE OTUBAIN-LIKE"/>
    <property type="match status" value="1"/>
</dbReference>
<keyword evidence="5 7" id="KW-0378">Hydrolase</keyword>
<reference evidence="12" key="2">
    <citation type="submission" date="2022-06" db="UniProtKB">
        <authorList>
            <consortium name="EnsemblMetazoa"/>
        </authorList>
    </citation>
    <scope>IDENTIFICATION</scope>
    <source>
        <strain evidence="12">DF5081</strain>
    </source>
</reference>
<dbReference type="OMA" id="ADHVQIT"/>
<dbReference type="GO" id="GO:0006508">
    <property type="term" value="P:proteolysis"/>
    <property type="evidence" value="ECO:0007669"/>
    <property type="project" value="UniProtKB-KW"/>
</dbReference>
<feature type="site" description="Interacts with free ubiquitin" evidence="9">
    <location>
        <position position="267"/>
    </location>
</feature>
<protein>
    <recommendedName>
        <fullName evidence="7">Ubiquitin thioesterase</fullName>
        <ecNumber evidence="7">3.4.19.12</ecNumber>
    </recommendedName>
</protein>
<dbReference type="InterPro" id="IPR038765">
    <property type="entry name" value="Papain-like_cys_pep_sf"/>
</dbReference>
<accession>A0A8R1HNQ5</accession>
<feature type="site" description="Interacts with free ubiquitin" evidence="9">
    <location>
        <position position="272"/>
    </location>
</feature>
<evidence type="ECO:0000256" key="9">
    <source>
        <dbReference type="PIRSR" id="PIRSR013503-2"/>
    </source>
</evidence>
<dbReference type="Gene3D" id="3.30.200.60">
    <property type="entry name" value="Peptidase C65 Otubain, subdomain 1"/>
    <property type="match status" value="1"/>
</dbReference>
<evidence type="ECO:0000259" key="11">
    <source>
        <dbReference type="PROSITE" id="PS50802"/>
    </source>
</evidence>
<dbReference type="PIRSF" id="PIRSF013503">
    <property type="entry name" value="Ubiquitin_thioesterase_Otubain"/>
    <property type="match status" value="1"/>
</dbReference>
<dbReference type="AlphaFoldDB" id="A0A8R1HNQ5"/>
<feature type="site" description="Interacts with free ubiquitin" evidence="9">
    <location>
        <position position="237"/>
    </location>
</feature>
<evidence type="ECO:0000256" key="1">
    <source>
        <dbReference type="ARBA" id="ARBA00000707"/>
    </source>
</evidence>
<evidence type="ECO:0000256" key="3">
    <source>
        <dbReference type="ARBA" id="ARBA00022670"/>
    </source>
</evidence>